<reference evidence="12 13" key="1">
    <citation type="submission" date="2024-09" db="EMBL/GenBank/DDBJ databases">
        <title>Chromosome-scale assembly of Riccia sorocarpa.</title>
        <authorList>
            <person name="Paukszto L."/>
        </authorList>
    </citation>
    <scope>NUCLEOTIDE SEQUENCE [LARGE SCALE GENOMIC DNA]</scope>
    <source>
        <strain evidence="12">LP-2024</strain>
        <tissue evidence="12">Aerial parts of the thallus</tissue>
    </source>
</reference>
<dbReference type="EMBL" id="JBJQOH010000001">
    <property type="protein sequence ID" value="KAL3700044.1"/>
    <property type="molecule type" value="Genomic_DNA"/>
</dbReference>
<gene>
    <name evidence="12" type="ORF">R1sor_018066</name>
</gene>
<feature type="transmembrane region" description="Helical" evidence="10">
    <location>
        <begin position="214"/>
        <end position="232"/>
    </location>
</feature>
<keyword evidence="4" id="KW-0256">Endoplasmic reticulum</keyword>
<proteinExistence type="inferred from homology"/>
<dbReference type="Pfam" id="PF03908">
    <property type="entry name" value="Sec20"/>
    <property type="match status" value="1"/>
</dbReference>
<evidence type="ECO:0000256" key="4">
    <source>
        <dbReference type="ARBA" id="ARBA00022824"/>
    </source>
</evidence>
<feature type="domain" description="Sec20 C-terminal" evidence="11">
    <location>
        <begin position="146"/>
        <end position="235"/>
    </location>
</feature>
<name>A0ABD3IAE8_9MARC</name>
<keyword evidence="6 10" id="KW-1133">Transmembrane helix</keyword>
<evidence type="ECO:0000256" key="10">
    <source>
        <dbReference type="SAM" id="Phobius"/>
    </source>
</evidence>
<evidence type="ECO:0000256" key="3">
    <source>
        <dbReference type="ARBA" id="ARBA00022692"/>
    </source>
</evidence>
<evidence type="ECO:0000313" key="12">
    <source>
        <dbReference type="EMBL" id="KAL3700044.1"/>
    </source>
</evidence>
<protein>
    <recommendedName>
        <fullName evidence="11">Sec20 C-terminal domain-containing protein</fullName>
    </recommendedName>
</protein>
<keyword evidence="8 10" id="KW-0472">Membrane</keyword>
<comment type="similarity">
    <text evidence="9">Belongs to the SEC20 family.</text>
</comment>
<evidence type="ECO:0000256" key="9">
    <source>
        <dbReference type="ARBA" id="ARBA00037934"/>
    </source>
</evidence>
<dbReference type="PANTHER" id="PTHR12825:SF0">
    <property type="entry name" value="VESICLE TRANSPORT PROTEIN SEC20"/>
    <property type="match status" value="1"/>
</dbReference>
<keyword evidence="13" id="KW-1185">Reference proteome</keyword>
<dbReference type="PANTHER" id="PTHR12825">
    <property type="entry name" value="BNIP1-RELATED"/>
    <property type="match status" value="1"/>
</dbReference>
<keyword evidence="2" id="KW-0813">Transport</keyword>
<evidence type="ECO:0000256" key="5">
    <source>
        <dbReference type="ARBA" id="ARBA00022892"/>
    </source>
</evidence>
<dbReference type="InterPro" id="IPR005606">
    <property type="entry name" value="Sec20"/>
</dbReference>
<organism evidence="12 13">
    <name type="scientific">Riccia sorocarpa</name>
    <dbReference type="NCBI Taxonomy" id="122646"/>
    <lineage>
        <taxon>Eukaryota</taxon>
        <taxon>Viridiplantae</taxon>
        <taxon>Streptophyta</taxon>
        <taxon>Embryophyta</taxon>
        <taxon>Marchantiophyta</taxon>
        <taxon>Marchantiopsida</taxon>
        <taxon>Marchantiidae</taxon>
        <taxon>Marchantiales</taxon>
        <taxon>Ricciaceae</taxon>
        <taxon>Riccia</taxon>
    </lineage>
</organism>
<dbReference type="GO" id="GO:0005789">
    <property type="term" value="C:endoplasmic reticulum membrane"/>
    <property type="evidence" value="ECO:0007669"/>
    <property type="project" value="UniProtKB-SubCell"/>
</dbReference>
<comment type="subcellular location">
    <subcellularLocation>
        <location evidence="1">Endoplasmic reticulum membrane</location>
        <topology evidence="1">Single-pass type IV membrane protein</topology>
    </subcellularLocation>
</comment>
<evidence type="ECO:0000313" key="13">
    <source>
        <dbReference type="Proteomes" id="UP001633002"/>
    </source>
</evidence>
<evidence type="ECO:0000256" key="8">
    <source>
        <dbReference type="ARBA" id="ARBA00023136"/>
    </source>
</evidence>
<comment type="caution">
    <text evidence="12">The sequence shown here is derived from an EMBL/GenBank/DDBJ whole genome shotgun (WGS) entry which is preliminary data.</text>
</comment>
<keyword evidence="5" id="KW-0931">ER-Golgi transport</keyword>
<sequence>MDEDIRAAAELVQKQWQEATSDLPEKIQAVETCGSAGATLAKAALPRLNAAVQDRFTAMQSLVLQLELISQQLSSEEMGADCVHKLHDWKKQLNEFRLSLRNANKSAKLNIEGAAKRERDLLLAGGEEATIRRRNLQTQAGMVAGAESITEGLRRTRQMMVQEVERTTNTIQTLDQSNTTLLNTKEEYHGARSILNTTRRLLTSMSRSELIDRVILIAGVGIFLLVCNYIFLKRLGIWRAQRTTTPPIYSTHVPVYESHPVAHSTPSPATGNDYAIRIDEL</sequence>
<evidence type="ECO:0000256" key="1">
    <source>
        <dbReference type="ARBA" id="ARBA00004163"/>
    </source>
</evidence>
<dbReference type="GO" id="GO:0016192">
    <property type="term" value="P:vesicle-mediated transport"/>
    <property type="evidence" value="ECO:0007669"/>
    <property type="project" value="UniProtKB-KW"/>
</dbReference>
<evidence type="ECO:0000256" key="6">
    <source>
        <dbReference type="ARBA" id="ARBA00022989"/>
    </source>
</evidence>
<evidence type="ECO:0000259" key="11">
    <source>
        <dbReference type="Pfam" id="PF03908"/>
    </source>
</evidence>
<evidence type="ECO:0000256" key="2">
    <source>
        <dbReference type="ARBA" id="ARBA00022448"/>
    </source>
</evidence>
<keyword evidence="3 10" id="KW-0812">Transmembrane</keyword>
<evidence type="ECO:0000256" key="7">
    <source>
        <dbReference type="ARBA" id="ARBA00023054"/>
    </source>
</evidence>
<accession>A0ABD3IAE8</accession>
<dbReference type="AlphaFoldDB" id="A0ABD3IAE8"/>
<keyword evidence="7" id="KW-0175">Coiled coil</keyword>
<dbReference type="InterPro" id="IPR056173">
    <property type="entry name" value="Sec20_C"/>
</dbReference>
<dbReference type="Proteomes" id="UP001633002">
    <property type="component" value="Unassembled WGS sequence"/>
</dbReference>